<dbReference type="EMBL" id="VSSQ01020405">
    <property type="protein sequence ID" value="MPM65230.1"/>
    <property type="molecule type" value="Genomic_DNA"/>
</dbReference>
<dbReference type="AlphaFoldDB" id="A0A645BID6"/>
<proteinExistence type="predicted"/>
<organism evidence="1">
    <name type="scientific">bioreactor metagenome</name>
    <dbReference type="NCBI Taxonomy" id="1076179"/>
    <lineage>
        <taxon>unclassified sequences</taxon>
        <taxon>metagenomes</taxon>
        <taxon>ecological metagenomes</taxon>
    </lineage>
</organism>
<accession>A0A645BID6</accession>
<evidence type="ECO:0000313" key="1">
    <source>
        <dbReference type="EMBL" id="MPM65230.1"/>
    </source>
</evidence>
<protein>
    <submittedName>
        <fullName evidence="1">Uncharacterized protein</fullName>
    </submittedName>
</protein>
<comment type="caution">
    <text evidence="1">The sequence shown here is derived from an EMBL/GenBank/DDBJ whole genome shotgun (WGS) entry which is preliminary data.</text>
</comment>
<sequence>MANLASVVDACQRTSYVVTGVFNAAFRYVRHVAIGTRNTPLGMNAGFVYFVIGMLCFNDGGAAELMGIVGKPDAVVILFTTFHGQPIVPGENKVFPFGREIILHVALGASQRTHFLLRNLVDVLATVSESFDQSRTADFKVHGFSLVTIGTTDGVYHFLSQRGPRAFVIFGNS</sequence>
<gene>
    <name evidence="1" type="ORF">SDC9_112125</name>
</gene>
<reference evidence="1" key="1">
    <citation type="submission" date="2019-08" db="EMBL/GenBank/DDBJ databases">
        <authorList>
            <person name="Kucharzyk K."/>
            <person name="Murdoch R.W."/>
            <person name="Higgins S."/>
            <person name="Loffler F."/>
        </authorList>
    </citation>
    <scope>NUCLEOTIDE SEQUENCE</scope>
</reference>
<name>A0A645BID6_9ZZZZ</name>